<organism evidence="6 7">
    <name type="scientific">Paenibacillus catalpae</name>
    <dbReference type="NCBI Taxonomy" id="1045775"/>
    <lineage>
        <taxon>Bacteria</taxon>
        <taxon>Bacillati</taxon>
        <taxon>Bacillota</taxon>
        <taxon>Bacilli</taxon>
        <taxon>Bacillales</taxon>
        <taxon>Paenibacillaceae</taxon>
        <taxon>Paenibacillus</taxon>
    </lineage>
</organism>
<comment type="similarity">
    <text evidence="5">Belongs to the bacterial solute-binding protein 9 family.</text>
</comment>
<name>A0A1I1Y5T5_9BACL</name>
<dbReference type="EMBL" id="FOMT01000002">
    <property type="protein sequence ID" value="SFE14967.1"/>
    <property type="molecule type" value="Genomic_DNA"/>
</dbReference>
<keyword evidence="3" id="KW-0479">Metal-binding</keyword>
<dbReference type="STRING" id="1045775.SAMN05216378_2499"/>
<evidence type="ECO:0000313" key="7">
    <source>
        <dbReference type="Proteomes" id="UP000198855"/>
    </source>
</evidence>
<gene>
    <name evidence="6" type="ORF">SAMN05216378_2499</name>
</gene>
<keyword evidence="7" id="KW-1185">Reference proteome</keyword>
<dbReference type="Pfam" id="PF01297">
    <property type="entry name" value="ZnuA"/>
    <property type="match status" value="1"/>
</dbReference>
<dbReference type="GO" id="GO:0030001">
    <property type="term" value="P:metal ion transport"/>
    <property type="evidence" value="ECO:0007669"/>
    <property type="project" value="InterPro"/>
</dbReference>
<keyword evidence="4" id="KW-0732">Signal</keyword>
<dbReference type="InterPro" id="IPR050492">
    <property type="entry name" value="Bact_metal-bind_prot9"/>
</dbReference>
<proteinExistence type="inferred from homology"/>
<dbReference type="Gene3D" id="3.40.50.1980">
    <property type="entry name" value="Nitrogenase molybdenum iron protein domain"/>
    <property type="match status" value="2"/>
</dbReference>
<comment type="subcellular location">
    <subcellularLocation>
        <location evidence="1">Cell envelope</location>
    </subcellularLocation>
</comment>
<dbReference type="InterPro" id="IPR006127">
    <property type="entry name" value="ZnuA-like"/>
</dbReference>
<dbReference type="PANTHER" id="PTHR42953">
    <property type="entry name" value="HIGH-AFFINITY ZINC UPTAKE SYSTEM PROTEIN ZNUA-RELATED"/>
    <property type="match status" value="1"/>
</dbReference>
<dbReference type="GO" id="GO:0030313">
    <property type="term" value="C:cell envelope"/>
    <property type="evidence" value="ECO:0007669"/>
    <property type="project" value="UniProtKB-SubCell"/>
</dbReference>
<dbReference type="PRINTS" id="PR00690">
    <property type="entry name" value="ADHESNFAMILY"/>
</dbReference>
<keyword evidence="2 5" id="KW-0813">Transport</keyword>
<evidence type="ECO:0000256" key="3">
    <source>
        <dbReference type="ARBA" id="ARBA00022723"/>
    </source>
</evidence>
<dbReference type="AlphaFoldDB" id="A0A1I1Y5T5"/>
<evidence type="ECO:0000256" key="5">
    <source>
        <dbReference type="RuleBase" id="RU003512"/>
    </source>
</evidence>
<evidence type="ECO:0000313" key="6">
    <source>
        <dbReference type="EMBL" id="SFE14967.1"/>
    </source>
</evidence>
<dbReference type="PRINTS" id="PR00691">
    <property type="entry name" value="ADHESINB"/>
</dbReference>
<protein>
    <submittedName>
        <fullName evidence="6">Manganese/zinc/iron transport system substrate-binding protein</fullName>
    </submittedName>
</protein>
<evidence type="ECO:0000256" key="2">
    <source>
        <dbReference type="ARBA" id="ARBA00022448"/>
    </source>
</evidence>
<dbReference type="PANTHER" id="PTHR42953:SF1">
    <property type="entry name" value="METAL-BINDING PROTEIN HI_0362-RELATED"/>
    <property type="match status" value="1"/>
</dbReference>
<dbReference type="Proteomes" id="UP000198855">
    <property type="component" value="Unassembled WGS sequence"/>
</dbReference>
<accession>A0A1I1Y5T5</accession>
<dbReference type="InterPro" id="IPR006128">
    <property type="entry name" value="Lipoprotein_PsaA-like"/>
</dbReference>
<evidence type="ECO:0000256" key="4">
    <source>
        <dbReference type="ARBA" id="ARBA00022729"/>
    </source>
</evidence>
<dbReference type="InterPro" id="IPR006129">
    <property type="entry name" value="AdhesinB"/>
</dbReference>
<sequence>MFVHAKLKDGGKGMRFSKKPNSAIKRFIMTILFLAVSALLMTACGAGQDDGAAGGGKLKVTATTGMIADVAQEVGGEDVVVTGLMGSGVDPHLYKASYGDVKKLDRADIILYNGLHLEGKMAEMFEKLEKRKPTVAISSRIPESELRSFPGGGSQSHDPHIWFNVKMMISATEVIRDSLIEKDPEHADVYSQRAAAYIGKLEELDRYAREQIASIPEERRILVTAHDAFGYFGDEYGLEVTGLQGMNTMSEYGSKDVSSLRDFLVENKIKAVFIESSVPKKAIESVIEGARSMGHEVTIGGELFSDAMGEAGTEEGTYIGMVRHNVDTVVHALK</sequence>
<evidence type="ECO:0000256" key="1">
    <source>
        <dbReference type="ARBA" id="ARBA00004196"/>
    </source>
</evidence>
<dbReference type="SUPFAM" id="SSF53807">
    <property type="entry name" value="Helical backbone' metal receptor"/>
    <property type="match status" value="1"/>
</dbReference>
<reference evidence="7" key="1">
    <citation type="submission" date="2016-10" db="EMBL/GenBank/DDBJ databases">
        <authorList>
            <person name="Varghese N."/>
            <person name="Submissions S."/>
        </authorList>
    </citation>
    <scope>NUCLEOTIDE SEQUENCE [LARGE SCALE GENOMIC DNA]</scope>
    <source>
        <strain evidence="7">CGMCC 1.10784</strain>
    </source>
</reference>
<dbReference type="GO" id="GO:0007155">
    <property type="term" value="P:cell adhesion"/>
    <property type="evidence" value="ECO:0007669"/>
    <property type="project" value="InterPro"/>
</dbReference>
<dbReference type="GO" id="GO:0046872">
    <property type="term" value="F:metal ion binding"/>
    <property type="evidence" value="ECO:0007669"/>
    <property type="project" value="UniProtKB-KW"/>
</dbReference>